<feature type="transmembrane region" description="Helical" evidence="2">
    <location>
        <begin position="88"/>
        <end position="107"/>
    </location>
</feature>
<dbReference type="InterPro" id="IPR048254">
    <property type="entry name" value="CDP_ALCOHOL_P_TRANSF_CS"/>
</dbReference>
<dbReference type="EMBL" id="VSSQ01000727">
    <property type="protein sequence ID" value="MPM00384.1"/>
    <property type="molecule type" value="Genomic_DNA"/>
</dbReference>
<dbReference type="EC" id="2.7.8.11" evidence="3"/>
<proteinExistence type="predicted"/>
<dbReference type="GO" id="GO:0003881">
    <property type="term" value="F:CDP-diacylglycerol-inositol 3-phosphatidyltransferase activity"/>
    <property type="evidence" value="ECO:0007669"/>
    <property type="project" value="UniProtKB-EC"/>
</dbReference>
<evidence type="ECO:0000313" key="3">
    <source>
        <dbReference type="EMBL" id="MPM00384.1"/>
    </source>
</evidence>
<keyword evidence="2" id="KW-0812">Transmembrane</keyword>
<dbReference type="Gene3D" id="1.20.120.1760">
    <property type="match status" value="1"/>
</dbReference>
<dbReference type="Pfam" id="PF01066">
    <property type="entry name" value="CDP-OH_P_transf"/>
    <property type="match status" value="1"/>
</dbReference>
<dbReference type="PROSITE" id="PS00379">
    <property type="entry name" value="CDP_ALCOHOL_P_TRANSF"/>
    <property type="match status" value="1"/>
</dbReference>
<feature type="transmembrane region" description="Helical" evidence="2">
    <location>
        <begin position="55"/>
        <end position="76"/>
    </location>
</feature>
<dbReference type="GO" id="GO:0016020">
    <property type="term" value="C:membrane"/>
    <property type="evidence" value="ECO:0007669"/>
    <property type="project" value="InterPro"/>
</dbReference>
<name>A0A644WDH2_9ZZZZ</name>
<dbReference type="InterPro" id="IPR043130">
    <property type="entry name" value="CDP-OH_PTrfase_TM_dom"/>
</dbReference>
<keyword evidence="1 3" id="KW-0808">Transferase</keyword>
<evidence type="ECO:0000256" key="1">
    <source>
        <dbReference type="ARBA" id="ARBA00022679"/>
    </source>
</evidence>
<feature type="transmembrane region" description="Helical" evidence="2">
    <location>
        <begin position="113"/>
        <end position="134"/>
    </location>
</feature>
<keyword evidence="2" id="KW-1133">Transmembrane helix</keyword>
<protein>
    <submittedName>
        <fullName evidence="3">CDP-diacylglycerol--inositol 3-phosphatidyltransferase</fullName>
        <ecNumber evidence="3">2.7.8.11</ecNumber>
    </submittedName>
</protein>
<dbReference type="InterPro" id="IPR000462">
    <property type="entry name" value="CDP-OH_P_trans"/>
</dbReference>
<gene>
    <name evidence="3" type="primary">pgsA_7</name>
    <name evidence="3" type="ORF">SDC9_46608</name>
</gene>
<dbReference type="AlphaFoldDB" id="A0A644WDH2"/>
<reference evidence="3" key="1">
    <citation type="submission" date="2019-08" db="EMBL/GenBank/DDBJ databases">
        <authorList>
            <person name="Kucharzyk K."/>
            <person name="Murdoch R.W."/>
            <person name="Higgins S."/>
            <person name="Loffler F."/>
        </authorList>
    </citation>
    <scope>NUCLEOTIDE SEQUENCE</scope>
</reference>
<dbReference type="GO" id="GO:0008654">
    <property type="term" value="P:phospholipid biosynthetic process"/>
    <property type="evidence" value="ECO:0007669"/>
    <property type="project" value="InterPro"/>
</dbReference>
<feature type="transmembrane region" description="Helical" evidence="2">
    <location>
        <begin position="30"/>
        <end position="49"/>
    </location>
</feature>
<evidence type="ECO:0000256" key="2">
    <source>
        <dbReference type="SAM" id="Phobius"/>
    </source>
</evidence>
<organism evidence="3">
    <name type="scientific">bioreactor metagenome</name>
    <dbReference type="NCBI Taxonomy" id="1076179"/>
    <lineage>
        <taxon>unclassified sequences</taxon>
        <taxon>metagenomes</taxon>
        <taxon>ecological metagenomes</taxon>
    </lineage>
</organism>
<accession>A0A644WDH2</accession>
<keyword evidence="2" id="KW-0472">Membrane</keyword>
<sequence>MSLESLRPKIQWVLTPIAHAFSKLPITPNMWSVVSLICAFIAGVFFAFGQPFFGVLFVVLNSFLDVLDGALARYMGLASPIGDYLDHVFDRYADVFIVTGIIIYGVQTWQAPIPAWVIGLFAITGVLLSSYLGTQAQAVGLKRNYGGVLGRADRLVLLMVFGLAEFIYPAPILFGLTFLGWMLVVYGFFGHITAVQRFVMSLKELSAGKGQ</sequence>
<comment type="caution">
    <text evidence="3">The sequence shown here is derived from an EMBL/GenBank/DDBJ whole genome shotgun (WGS) entry which is preliminary data.</text>
</comment>